<evidence type="ECO:0000313" key="2">
    <source>
        <dbReference type="EMBL" id="CAH2101188.1"/>
    </source>
</evidence>
<evidence type="ECO:0000313" key="3">
    <source>
        <dbReference type="Proteomes" id="UP001153954"/>
    </source>
</evidence>
<gene>
    <name evidence="2" type="ORF">EEDITHA_LOCUS15972</name>
</gene>
<dbReference type="GO" id="GO:0003824">
    <property type="term" value="F:catalytic activity"/>
    <property type="evidence" value="ECO:0007669"/>
    <property type="project" value="InterPro"/>
</dbReference>
<dbReference type="AlphaFoldDB" id="A0AAU9UPW0"/>
<proteinExistence type="predicted"/>
<accession>A0AAU9UPW0</accession>
<dbReference type="Proteomes" id="UP001153954">
    <property type="component" value="Unassembled WGS sequence"/>
</dbReference>
<reference evidence="2" key="1">
    <citation type="submission" date="2022-03" db="EMBL/GenBank/DDBJ databases">
        <authorList>
            <person name="Tunstrom K."/>
        </authorList>
    </citation>
    <scope>NUCLEOTIDE SEQUENCE</scope>
</reference>
<dbReference type="InterPro" id="IPR005135">
    <property type="entry name" value="Endo/exonuclease/phosphatase"/>
</dbReference>
<dbReference type="InterPro" id="IPR036691">
    <property type="entry name" value="Endo/exonu/phosph_ase_sf"/>
</dbReference>
<comment type="caution">
    <text evidence="2">The sequence shown here is derived from an EMBL/GenBank/DDBJ whole genome shotgun (WGS) entry which is preliminary data.</text>
</comment>
<evidence type="ECO:0000259" key="1">
    <source>
        <dbReference type="Pfam" id="PF14529"/>
    </source>
</evidence>
<organism evidence="2 3">
    <name type="scientific">Euphydryas editha</name>
    <name type="common">Edith's checkerspot</name>
    <dbReference type="NCBI Taxonomy" id="104508"/>
    <lineage>
        <taxon>Eukaryota</taxon>
        <taxon>Metazoa</taxon>
        <taxon>Ecdysozoa</taxon>
        <taxon>Arthropoda</taxon>
        <taxon>Hexapoda</taxon>
        <taxon>Insecta</taxon>
        <taxon>Pterygota</taxon>
        <taxon>Neoptera</taxon>
        <taxon>Endopterygota</taxon>
        <taxon>Lepidoptera</taxon>
        <taxon>Glossata</taxon>
        <taxon>Ditrysia</taxon>
        <taxon>Papilionoidea</taxon>
        <taxon>Nymphalidae</taxon>
        <taxon>Nymphalinae</taxon>
        <taxon>Euphydryas</taxon>
    </lineage>
</organism>
<dbReference type="EMBL" id="CAKOGL010000023">
    <property type="protein sequence ID" value="CAH2101188.1"/>
    <property type="molecule type" value="Genomic_DNA"/>
</dbReference>
<feature type="domain" description="Endonuclease/exonuclease/phosphatase" evidence="1">
    <location>
        <begin position="47"/>
        <end position="131"/>
    </location>
</feature>
<dbReference type="SUPFAM" id="SSF56219">
    <property type="entry name" value="DNase I-like"/>
    <property type="match status" value="1"/>
</dbReference>
<protein>
    <recommendedName>
        <fullName evidence="1">Endonuclease/exonuclease/phosphatase domain-containing protein</fullName>
    </recommendedName>
</protein>
<dbReference type="Gene3D" id="3.60.10.10">
    <property type="entry name" value="Endonuclease/exonuclease/phosphatase"/>
    <property type="match status" value="1"/>
</dbReference>
<dbReference type="Pfam" id="PF14529">
    <property type="entry name" value="Exo_endo_phos_2"/>
    <property type="match status" value="1"/>
</dbReference>
<sequence length="342" mass="37686">MDRIAIELSIGQLNLQGSEVTTWELPVIAAERNLDLVLVQEQYANSGLTGLLQCGSAPKSGIGVDSNAHSPLWESFILSRGLLIHTEQGQPPTFNGPNGSSNVDLTLSSRGVIIKEWRVHEGASVSDHQLITYQMCSSGTARQSDLEPNVRIAFRERGVNWAYFRSTLCARMGIGSSGAEWWTPELDQLRREVNRARRSWQNSRRYNPKGDDALRVALQEARHKYKLAMKETEIKHFKKVAETETLGDLRTAPRLAGYVPPGMYFTEGNSSRNMPMTLKPLCTISCTPYAPTTRVAAAFPPTGGNSAVPDRATVELIIRNLPNTSPGLDGITCRMPGWLPPA</sequence>
<name>A0AAU9UPW0_EUPED</name>
<keyword evidence="3" id="KW-1185">Reference proteome</keyword>